<reference evidence="5 6" key="1">
    <citation type="submission" date="2015-09" db="EMBL/GenBank/DDBJ databases">
        <title>Draft genome of the parasitic nematode Teladorsagia circumcincta isolate WARC Sus (inbred).</title>
        <authorList>
            <person name="Mitreva M."/>
        </authorList>
    </citation>
    <scope>NUCLEOTIDE SEQUENCE [LARGE SCALE GENOMIC DNA]</scope>
    <source>
        <strain evidence="5 6">S</strain>
    </source>
</reference>
<dbReference type="PRINTS" id="PR00740">
    <property type="entry name" value="GLHYDRLASE27"/>
</dbReference>
<dbReference type="InterPro" id="IPR002241">
    <property type="entry name" value="Glyco_hydro_27"/>
</dbReference>
<sequence length="418" mass="47339">MSNDLRVLKQEFRDILLNRDVIAVDQDPLGIMGKLVRRPVTPVHDGNSSYAVAVVNTHVHKDKYGFYKALVEDGFLAAGYNRIHIDDCWMEPHRDDFGKLKADHIRFPSGIKQLAKYMHDRKLELGIYADFGTTTCMGFPGSINHLKVDAMTFAKWNVDYLKMDGCHAELNQMVDGYARMERALNLTGRPIVFSCSYPYYFLEKGVKLDFTPTPKSCNLWRFFTDIEGSWRSIASVIHYVDDFQDMLAAVQRPGAWNDMDMIVAGLGSVTPDQARVQMTLWSMWSSPLIMSNDLRTLSPEFRKILQNRDVIAIDQDPLGIMGKLVRKNSNVRIYAKPVTPVINGLTSFAVAVVNMHESAVEEVRFTFESLGLVNIGGYYLRNLWTGLRRCEAAPKYCAKAEGLLGIVPTREFASVESR</sequence>
<keyword evidence="2 4" id="KW-0378">Hydrolase</keyword>
<evidence type="ECO:0000256" key="2">
    <source>
        <dbReference type="ARBA" id="ARBA00022801"/>
    </source>
</evidence>
<evidence type="ECO:0000313" key="6">
    <source>
        <dbReference type="Proteomes" id="UP000230423"/>
    </source>
</evidence>
<evidence type="ECO:0000256" key="3">
    <source>
        <dbReference type="ARBA" id="ARBA00023295"/>
    </source>
</evidence>
<name>A0A2G9U929_TELCI</name>
<proteinExistence type="inferred from homology"/>
<dbReference type="SUPFAM" id="SSF51445">
    <property type="entry name" value="(Trans)glycosidases"/>
    <property type="match status" value="1"/>
</dbReference>
<organism evidence="5 6">
    <name type="scientific">Teladorsagia circumcincta</name>
    <name type="common">Brown stomach worm</name>
    <name type="synonym">Ostertagia circumcincta</name>
    <dbReference type="NCBI Taxonomy" id="45464"/>
    <lineage>
        <taxon>Eukaryota</taxon>
        <taxon>Metazoa</taxon>
        <taxon>Ecdysozoa</taxon>
        <taxon>Nematoda</taxon>
        <taxon>Chromadorea</taxon>
        <taxon>Rhabditida</taxon>
        <taxon>Rhabditina</taxon>
        <taxon>Rhabditomorpha</taxon>
        <taxon>Strongyloidea</taxon>
        <taxon>Trichostrongylidae</taxon>
        <taxon>Teladorsagia</taxon>
    </lineage>
</organism>
<dbReference type="InterPro" id="IPR017853">
    <property type="entry name" value="GH"/>
</dbReference>
<dbReference type="GO" id="GO:0009311">
    <property type="term" value="P:oligosaccharide metabolic process"/>
    <property type="evidence" value="ECO:0007669"/>
    <property type="project" value="TreeGrafter"/>
</dbReference>
<keyword evidence="6" id="KW-1185">Reference proteome</keyword>
<keyword evidence="3 4" id="KW-0326">Glycosidase</keyword>
<dbReference type="Gene3D" id="3.20.20.70">
    <property type="entry name" value="Aldolase class I"/>
    <property type="match status" value="1"/>
</dbReference>
<evidence type="ECO:0000256" key="4">
    <source>
        <dbReference type="RuleBase" id="RU361168"/>
    </source>
</evidence>
<keyword evidence="4" id="KW-1015">Disulfide bond</keyword>
<accession>A0A2G9U929</accession>
<dbReference type="PANTHER" id="PTHR11452">
    <property type="entry name" value="ALPHA-GALACTOSIDASE/ALPHA-N-ACETYLGALACTOSAMINIDASE"/>
    <property type="match status" value="1"/>
</dbReference>
<gene>
    <name evidence="5" type="ORF">TELCIR_11497</name>
</gene>
<evidence type="ECO:0000313" key="5">
    <source>
        <dbReference type="EMBL" id="PIO66777.1"/>
    </source>
</evidence>
<dbReference type="GO" id="GO:0005737">
    <property type="term" value="C:cytoplasm"/>
    <property type="evidence" value="ECO:0007669"/>
    <property type="project" value="TreeGrafter"/>
</dbReference>
<comment type="similarity">
    <text evidence="1 4">Belongs to the glycosyl hydrolase 27 family.</text>
</comment>
<dbReference type="EC" id="3.2.1.-" evidence="4"/>
<dbReference type="SUPFAM" id="SSF51011">
    <property type="entry name" value="Glycosyl hydrolase domain"/>
    <property type="match status" value="1"/>
</dbReference>
<dbReference type="GO" id="GO:0004557">
    <property type="term" value="F:alpha-galactosidase activity"/>
    <property type="evidence" value="ECO:0007669"/>
    <property type="project" value="TreeGrafter"/>
</dbReference>
<protein>
    <recommendedName>
        <fullName evidence="4">Alpha-galactosidase</fullName>
        <ecNumber evidence="4">3.2.1.-</ecNumber>
    </recommendedName>
</protein>
<comment type="subunit">
    <text evidence="4">Homodimer.</text>
</comment>
<dbReference type="GO" id="GO:0016139">
    <property type="term" value="P:glycoside catabolic process"/>
    <property type="evidence" value="ECO:0007669"/>
    <property type="project" value="TreeGrafter"/>
</dbReference>
<dbReference type="PROSITE" id="PS00512">
    <property type="entry name" value="ALPHA_GALACTOSIDASE"/>
    <property type="match status" value="1"/>
</dbReference>
<dbReference type="AlphaFoldDB" id="A0A2G9U929"/>
<dbReference type="CDD" id="cd14792">
    <property type="entry name" value="GH27"/>
    <property type="match status" value="1"/>
</dbReference>
<dbReference type="InterPro" id="IPR000111">
    <property type="entry name" value="Glyco_hydro_27/36_CS"/>
</dbReference>
<dbReference type="InterPro" id="IPR013785">
    <property type="entry name" value="Aldolase_TIM"/>
</dbReference>
<dbReference type="FunFam" id="3.20.20.70:FF:000197">
    <property type="entry name" value="Alpha-galactosidase"/>
    <property type="match status" value="1"/>
</dbReference>
<dbReference type="PANTHER" id="PTHR11452:SF83">
    <property type="entry name" value="ALPHA-GALACTOSIDASE"/>
    <property type="match status" value="1"/>
</dbReference>
<dbReference type="Pfam" id="PF16499">
    <property type="entry name" value="Melibiase_2"/>
    <property type="match status" value="1"/>
</dbReference>
<evidence type="ECO:0000256" key="1">
    <source>
        <dbReference type="ARBA" id="ARBA00009743"/>
    </source>
</evidence>
<dbReference type="OrthoDB" id="5795902at2759"/>
<dbReference type="Gene3D" id="2.60.40.1180">
    <property type="entry name" value="Golgi alpha-mannosidase II"/>
    <property type="match status" value="1"/>
</dbReference>
<dbReference type="Proteomes" id="UP000230423">
    <property type="component" value="Unassembled WGS sequence"/>
</dbReference>
<dbReference type="InterPro" id="IPR013780">
    <property type="entry name" value="Glyco_hydro_b"/>
</dbReference>
<dbReference type="EMBL" id="KZ348030">
    <property type="protein sequence ID" value="PIO66777.1"/>
    <property type="molecule type" value="Genomic_DNA"/>
</dbReference>